<feature type="domain" description="PPE" evidence="2">
    <location>
        <begin position="2"/>
        <end position="163"/>
    </location>
</feature>
<organism evidence="5 6">
    <name type="scientific">Mycobacterium numidiamassiliense</name>
    <dbReference type="NCBI Taxonomy" id="1841861"/>
    <lineage>
        <taxon>Bacteria</taxon>
        <taxon>Bacillati</taxon>
        <taxon>Actinomycetota</taxon>
        <taxon>Actinomycetes</taxon>
        <taxon>Mycobacteriales</taxon>
        <taxon>Mycobacteriaceae</taxon>
        <taxon>Mycobacterium</taxon>
    </lineage>
</organism>
<dbReference type="PANTHER" id="PTHR46766">
    <property type="entry name" value="GLUTAMINE-RICH PROTEIN 2"/>
    <property type="match status" value="1"/>
</dbReference>
<dbReference type="InterPro" id="IPR038332">
    <property type="entry name" value="PPE_sf"/>
</dbReference>
<proteinExistence type="inferred from homology"/>
<dbReference type="InterPro" id="IPR018649">
    <property type="entry name" value="SHOCT"/>
</dbReference>
<reference evidence="5 6" key="1">
    <citation type="submission" date="2017-01" db="EMBL/GenBank/DDBJ databases">
        <authorList>
            <consortium name="Urmite Genomes"/>
        </authorList>
    </citation>
    <scope>NUCLEOTIDE SEQUENCE [LARGE SCALE GENOMIC DNA]</scope>
    <source>
        <strain evidence="5 6">AB215</strain>
    </source>
</reference>
<dbReference type="Pfam" id="PF12484">
    <property type="entry name" value="PPE-SVP"/>
    <property type="match status" value="1"/>
</dbReference>
<dbReference type="Pfam" id="PF00823">
    <property type="entry name" value="PPE"/>
    <property type="match status" value="1"/>
</dbReference>
<evidence type="ECO:0000259" key="4">
    <source>
        <dbReference type="Pfam" id="PF12484"/>
    </source>
</evidence>
<evidence type="ECO:0000313" key="6">
    <source>
        <dbReference type="Proteomes" id="UP000240424"/>
    </source>
</evidence>
<dbReference type="Gene3D" id="1.20.1260.20">
    <property type="entry name" value="PPE superfamily"/>
    <property type="match status" value="1"/>
</dbReference>
<accession>A0A2U3PE24</accession>
<dbReference type="GO" id="GO:0052572">
    <property type="term" value="P:response to host immune response"/>
    <property type="evidence" value="ECO:0007669"/>
    <property type="project" value="TreeGrafter"/>
</dbReference>
<dbReference type="InterPro" id="IPR022171">
    <property type="entry name" value="PPE_C"/>
</dbReference>
<evidence type="ECO:0000256" key="1">
    <source>
        <dbReference type="ARBA" id="ARBA00010652"/>
    </source>
</evidence>
<dbReference type="Proteomes" id="UP000240424">
    <property type="component" value="Unassembled WGS sequence"/>
</dbReference>
<comment type="similarity">
    <text evidence="1">Belongs to the mycobacterial PPE family.</text>
</comment>
<dbReference type="SUPFAM" id="SSF140459">
    <property type="entry name" value="PE/PPE dimer-like"/>
    <property type="match status" value="1"/>
</dbReference>
<name>A0A2U3PE24_9MYCO</name>
<evidence type="ECO:0000259" key="3">
    <source>
        <dbReference type="Pfam" id="PF09851"/>
    </source>
</evidence>
<protein>
    <submittedName>
        <fullName evidence="5">PPE family protein</fullName>
    </submittedName>
</protein>
<dbReference type="FunFam" id="1.20.1260.20:FF:000001">
    <property type="entry name" value="PPE family protein PPE41"/>
    <property type="match status" value="1"/>
</dbReference>
<sequence>MDFATLTPEVNSGRMYAGPGSGPMLAAAAAWDGLATELHLAASAYGSVISGLTAGPWLGPTSAALAAAVGPYVAWMSTTAALAEQTATQAKAAAAAYEVTFAAMVPPSVIAANRSLLKALVATNLFGQNTPAIAATETHYAEMWAQDAAAMYGYAAVSASAAMLPSFTASPQTTNPGGRNDQSAALTRVTGTSAAIGSQAAVARLTSTVPATLTGLSAPVVPTTTAAVSTSSIFDILQSLGLISPSTFFEPAALGLGSSELSTAAGAWSASAQGDEAILKAGGEIFDDTKEISVMNKAMTDGFAQLGVKGLPAPVVLPGAAAGLGQATPVGALSVPPAWATTAPEMRLATLALPATSLAAAPEAFAGGSAGLFGEMTLASMAGQAINGTVGQGRERIGATTRVRASAGPKPVGGPAPGIADEIREFAELLGKLGDLRDSGLLTDAEFNMQKERLLGTAVASV</sequence>
<dbReference type="PANTHER" id="PTHR46766:SF1">
    <property type="entry name" value="GLUTAMINE-RICH PROTEIN 2"/>
    <property type="match status" value="1"/>
</dbReference>
<dbReference type="Pfam" id="PF09851">
    <property type="entry name" value="SHOCT"/>
    <property type="match status" value="1"/>
</dbReference>
<dbReference type="InterPro" id="IPR000030">
    <property type="entry name" value="PPE_dom"/>
</dbReference>
<dbReference type="RefSeq" id="WP_077080516.1">
    <property type="nucleotide sequence ID" value="NZ_FUEZ01000004.1"/>
</dbReference>
<gene>
    <name evidence="5" type="ORF">MNAB215_4217</name>
</gene>
<dbReference type="STRING" id="1841861.GCA_900157365_02537"/>
<dbReference type="EMBL" id="FUEZ01000004">
    <property type="protein sequence ID" value="SPM41999.1"/>
    <property type="molecule type" value="Genomic_DNA"/>
</dbReference>
<dbReference type="OrthoDB" id="4710479at2"/>
<evidence type="ECO:0000313" key="5">
    <source>
        <dbReference type="EMBL" id="SPM41999.1"/>
    </source>
</evidence>
<keyword evidence="6" id="KW-1185">Reference proteome</keyword>
<evidence type="ECO:0000259" key="2">
    <source>
        <dbReference type="Pfam" id="PF00823"/>
    </source>
</evidence>
<feature type="domain" description="SHOCT" evidence="3">
    <location>
        <begin position="430"/>
        <end position="455"/>
    </location>
</feature>
<feature type="domain" description="PPE family C-terminal" evidence="4">
    <location>
        <begin position="321"/>
        <end position="393"/>
    </location>
</feature>
<dbReference type="AlphaFoldDB" id="A0A2U3PE24"/>